<dbReference type="EMBL" id="PGFT01000001">
    <property type="protein sequence ID" value="MDH4905038.1"/>
    <property type="molecule type" value="Genomic_DNA"/>
</dbReference>
<dbReference type="GO" id="GO:0034220">
    <property type="term" value="P:monoatomic ion transmembrane transport"/>
    <property type="evidence" value="ECO:0007669"/>
    <property type="project" value="UniProtKB-KW"/>
</dbReference>
<proteinExistence type="predicted"/>
<keyword evidence="3" id="KW-0813">Transport</keyword>
<keyword evidence="3" id="KW-0406">Ion transport</keyword>
<feature type="domain" description="Potassium channel" evidence="2">
    <location>
        <begin position="68"/>
        <end position="136"/>
    </location>
</feature>
<sequence length="146" mass="15833">MILAIIMAAILIAVCTAIHYGVLKFSSQFVTPSRHPGHCLGVAVASIVLAHILEALLYATGFWVAVHNFQVGDLVSSSSNGSASLTFMDYFYFSLVNYTTLGRGDLMPNGHLRFMTAMEAFHGFLLITMSGTFVLQIMNGKKPLAN</sequence>
<keyword evidence="3" id="KW-0407">Ion channel</keyword>
<keyword evidence="4" id="KW-1185">Reference proteome</keyword>
<organism evidence="3 4">
    <name type="scientific">Psychrobacter pocilloporae</name>
    <dbReference type="NCBI Taxonomy" id="1775882"/>
    <lineage>
        <taxon>Bacteria</taxon>
        <taxon>Pseudomonadati</taxon>
        <taxon>Pseudomonadota</taxon>
        <taxon>Gammaproteobacteria</taxon>
        <taxon>Moraxellales</taxon>
        <taxon>Moraxellaceae</taxon>
        <taxon>Psychrobacter</taxon>
    </lineage>
</organism>
<keyword evidence="1" id="KW-1133">Transmembrane helix</keyword>
<dbReference type="InterPro" id="IPR013099">
    <property type="entry name" value="K_chnl_dom"/>
</dbReference>
<dbReference type="Gene3D" id="1.10.287.70">
    <property type="match status" value="1"/>
</dbReference>
<reference evidence="3 4" key="1">
    <citation type="submission" date="2017-11" db="EMBL/GenBank/DDBJ databases">
        <title>Whole genome sequencing of Psychrobacter pocilloporae S6-60T(=JCM 31058T=LMG 29157T).</title>
        <authorList>
            <person name="Das S.K."/>
        </authorList>
    </citation>
    <scope>NUCLEOTIDE SEQUENCE [LARGE SCALE GENOMIC DNA]</scope>
    <source>
        <strain evidence="3 4">S6-60</strain>
    </source>
</reference>
<feature type="transmembrane region" description="Helical" evidence="1">
    <location>
        <begin position="41"/>
        <end position="66"/>
    </location>
</feature>
<accession>A0ABT6IT96</accession>
<feature type="transmembrane region" description="Helical" evidence="1">
    <location>
        <begin position="120"/>
        <end position="138"/>
    </location>
</feature>
<dbReference type="Proteomes" id="UP001243298">
    <property type="component" value="Unassembled WGS sequence"/>
</dbReference>
<name>A0ABT6IT96_9GAMM</name>
<dbReference type="Pfam" id="PF07885">
    <property type="entry name" value="Ion_trans_2"/>
    <property type="match status" value="1"/>
</dbReference>
<keyword evidence="1" id="KW-0812">Transmembrane</keyword>
<dbReference type="SUPFAM" id="SSF81324">
    <property type="entry name" value="Voltage-gated potassium channels"/>
    <property type="match status" value="1"/>
</dbReference>
<evidence type="ECO:0000256" key="1">
    <source>
        <dbReference type="SAM" id="Phobius"/>
    </source>
</evidence>
<evidence type="ECO:0000313" key="4">
    <source>
        <dbReference type="Proteomes" id="UP001243298"/>
    </source>
</evidence>
<gene>
    <name evidence="3" type="ORF">CUR83_08190</name>
</gene>
<evidence type="ECO:0000313" key="3">
    <source>
        <dbReference type="EMBL" id="MDH4905038.1"/>
    </source>
</evidence>
<protein>
    <submittedName>
        <fullName evidence="3">Two pore domain potassium channel family protein</fullName>
    </submittedName>
</protein>
<keyword evidence="1" id="KW-0472">Membrane</keyword>
<evidence type="ECO:0000259" key="2">
    <source>
        <dbReference type="Pfam" id="PF07885"/>
    </source>
</evidence>
<comment type="caution">
    <text evidence="3">The sequence shown here is derived from an EMBL/GenBank/DDBJ whole genome shotgun (WGS) entry which is preliminary data.</text>
</comment>